<evidence type="ECO:0000313" key="3">
    <source>
        <dbReference type="Proteomes" id="UP001215598"/>
    </source>
</evidence>
<evidence type="ECO:0000256" key="1">
    <source>
        <dbReference type="SAM" id="Phobius"/>
    </source>
</evidence>
<reference evidence="2" key="1">
    <citation type="submission" date="2023-03" db="EMBL/GenBank/DDBJ databases">
        <title>Massive genome expansion in bonnet fungi (Mycena s.s.) driven by repeated elements and novel gene families across ecological guilds.</title>
        <authorList>
            <consortium name="Lawrence Berkeley National Laboratory"/>
            <person name="Harder C.B."/>
            <person name="Miyauchi S."/>
            <person name="Viragh M."/>
            <person name="Kuo A."/>
            <person name="Thoen E."/>
            <person name="Andreopoulos B."/>
            <person name="Lu D."/>
            <person name="Skrede I."/>
            <person name="Drula E."/>
            <person name="Henrissat B."/>
            <person name="Morin E."/>
            <person name="Kohler A."/>
            <person name="Barry K."/>
            <person name="LaButti K."/>
            <person name="Morin E."/>
            <person name="Salamov A."/>
            <person name="Lipzen A."/>
            <person name="Mereny Z."/>
            <person name="Hegedus B."/>
            <person name="Baldrian P."/>
            <person name="Stursova M."/>
            <person name="Weitz H."/>
            <person name="Taylor A."/>
            <person name="Grigoriev I.V."/>
            <person name="Nagy L.G."/>
            <person name="Martin F."/>
            <person name="Kauserud H."/>
        </authorList>
    </citation>
    <scope>NUCLEOTIDE SEQUENCE</scope>
    <source>
        <strain evidence="2">CBHHK182m</strain>
    </source>
</reference>
<feature type="transmembrane region" description="Helical" evidence="1">
    <location>
        <begin position="236"/>
        <end position="258"/>
    </location>
</feature>
<protein>
    <submittedName>
        <fullName evidence="2">Uncharacterized protein</fullName>
    </submittedName>
</protein>
<dbReference type="EMBL" id="JARKIB010000269">
    <property type="protein sequence ID" value="KAJ7718068.1"/>
    <property type="molecule type" value="Genomic_DNA"/>
</dbReference>
<dbReference type="AlphaFoldDB" id="A0AAD7HD94"/>
<dbReference type="Proteomes" id="UP001215598">
    <property type="component" value="Unassembled WGS sequence"/>
</dbReference>
<keyword evidence="1" id="KW-1133">Transmembrane helix</keyword>
<name>A0AAD7HD94_9AGAR</name>
<organism evidence="2 3">
    <name type="scientific">Mycena metata</name>
    <dbReference type="NCBI Taxonomy" id="1033252"/>
    <lineage>
        <taxon>Eukaryota</taxon>
        <taxon>Fungi</taxon>
        <taxon>Dikarya</taxon>
        <taxon>Basidiomycota</taxon>
        <taxon>Agaricomycotina</taxon>
        <taxon>Agaricomycetes</taxon>
        <taxon>Agaricomycetidae</taxon>
        <taxon>Agaricales</taxon>
        <taxon>Marasmiineae</taxon>
        <taxon>Mycenaceae</taxon>
        <taxon>Mycena</taxon>
    </lineage>
</organism>
<evidence type="ECO:0000313" key="2">
    <source>
        <dbReference type="EMBL" id="KAJ7718068.1"/>
    </source>
</evidence>
<proteinExistence type="predicted"/>
<keyword evidence="1" id="KW-0472">Membrane</keyword>
<comment type="caution">
    <text evidence="2">The sequence shown here is derived from an EMBL/GenBank/DDBJ whole genome shotgun (WGS) entry which is preliminary data.</text>
</comment>
<gene>
    <name evidence="2" type="ORF">B0H16DRAFT_1797926</name>
</gene>
<keyword evidence="3" id="KW-1185">Reference proteome</keyword>
<sequence length="259" mass="28763">MQVGMYAVPASDTAQCRNQSPCKVWLHHSKAHEQRYVRADTAHTPSSRQRPRTRSCAFQVSAAHARVVPVPVSPLHPDQHPQRTTYTCRDKALYAPRGAKSSRWENTPISVPFDAYDTRAPNLSSNPLQHSPSLPPQAVHQLRRVVATAFTEATALPAALPTVLIVDCHRRHRLSPPPSSPPAPFPAPLPSRVRAAIKPPPHHIAHQQHVPHVTPPLPHITPMPPPAVPTPDVGHIIYLFSHFFLLTFYCSVIVFYTIQ</sequence>
<accession>A0AAD7HD94</accession>
<keyword evidence="1" id="KW-0812">Transmembrane</keyword>